<keyword evidence="2" id="KW-1185">Reference proteome</keyword>
<dbReference type="EC" id="3.1.21.1" evidence="1"/>
<keyword evidence="1" id="KW-0378">Hydrolase</keyword>
<name>A0ACC2TKM4_9FUNG</name>
<comment type="caution">
    <text evidence="1">The sequence shown here is derived from an EMBL/GenBank/DDBJ whole genome shotgun (WGS) entry which is preliminary data.</text>
</comment>
<reference evidence="1" key="1">
    <citation type="submission" date="2022-04" db="EMBL/GenBank/DDBJ databases">
        <title>Genome of the entomopathogenic fungus Entomophthora muscae.</title>
        <authorList>
            <person name="Elya C."/>
            <person name="Lovett B.R."/>
            <person name="Lee E."/>
            <person name="Macias A.M."/>
            <person name="Hajek A.E."/>
            <person name="De Bivort B.L."/>
            <person name="Kasson M.T."/>
            <person name="De Fine Licht H.H."/>
            <person name="Stajich J.E."/>
        </authorList>
    </citation>
    <scope>NUCLEOTIDE SEQUENCE</scope>
    <source>
        <strain evidence="1">Berkeley</strain>
    </source>
</reference>
<dbReference type="Proteomes" id="UP001165960">
    <property type="component" value="Unassembled WGS sequence"/>
</dbReference>
<sequence>MAPNSSVAESYLLGAFNIRAFGIKKLADDNDTLKHIVKILRRYDICFLQEVREADNKLNPDGSSPLLTRLIEKVSTKTKPYDGVLSPQIGRSSHKERYIFIFRSDLFKFIESNLFDDENFGDVFEREPFSARFSLISKPHVHLALLGVHVKPTDAVKEIGSLHHCFEKLSIQWTPKEEPKQEKKKPKKKWYHYLFSCICPTISQEDEGSAAELGNMNKTMLIGPVIMGDLNAGKNYLGVKARKQVELYTNREKYTWLIEDDVDTTVAESTDYPYDRIIVPTAQSHHFRNAKPYPFDEKLNLESEAALAVSDHYPVEVELLP</sequence>
<evidence type="ECO:0000313" key="2">
    <source>
        <dbReference type="Proteomes" id="UP001165960"/>
    </source>
</evidence>
<organism evidence="1 2">
    <name type="scientific">Entomophthora muscae</name>
    <dbReference type="NCBI Taxonomy" id="34485"/>
    <lineage>
        <taxon>Eukaryota</taxon>
        <taxon>Fungi</taxon>
        <taxon>Fungi incertae sedis</taxon>
        <taxon>Zoopagomycota</taxon>
        <taxon>Entomophthoromycotina</taxon>
        <taxon>Entomophthoromycetes</taxon>
        <taxon>Entomophthorales</taxon>
        <taxon>Entomophthoraceae</taxon>
        <taxon>Entomophthora</taxon>
    </lineage>
</organism>
<evidence type="ECO:0000313" key="1">
    <source>
        <dbReference type="EMBL" id="KAJ9075164.1"/>
    </source>
</evidence>
<protein>
    <submittedName>
        <fullName evidence="1">Deoxyribonuclease-1</fullName>
        <ecNumber evidence="1">3.1.21.1</ecNumber>
    </submittedName>
</protein>
<dbReference type="EMBL" id="QTSX02002655">
    <property type="protein sequence ID" value="KAJ9075164.1"/>
    <property type="molecule type" value="Genomic_DNA"/>
</dbReference>
<proteinExistence type="predicted"/>
<accession>A0ACC2TKM4</accession>
<gene>
    <name evidence="1" type="primary">DNASE1_2</name>
    <name evidence="1" type="ORF">DSO57_1038745</name>
</gene>